<dbReference type="AlphaFoldDB" id="A0A6C0H5T3"/>
<dbReference type="SUPFAM" id="SSF53254">
    <property type="entry name" value="Phosphoglycerate mutase-like"/>
    <property type="match status" value="1"/>
</dbReference>
<evidence type="ECO:0000313" key="1">
    <source>
        <dbReference type="EMBL" id="QHT75918.1"/>
    </source>
</evidence>
<dbReference type="Gene3D" id="3.40.50.1240">
    <property type="entry name" value="Phosphoglycerate mutase-like"/>
    <property type="match status" value="1"/>
</dbReference>
<accession>A0A6C0H5T3</accession>
<organism evidence="1">
    <name type="scientific">viral metagenome</name>
    <dbReference type="NCBI Taxonomy" id="1070528"/>
    <lineage>
        <taxon>unclassified sequences</taxon>
        <taxon>metagenomes</taxon>
        <taxon>organismal metagenomes</taxon>
    </lineage>
</organism>
<protein>
    <submittedName>
        <fullName evidence="1">Uncharacterized protein</fullName>
    </submittedName>
</protein>
<sequence>MIKIIITSNGDTEYDDYLMKRIKQKDFTDTCLSSRGKAYIKENSKKLLEKMPLKMDIAFISPYTKSVETIMETYKECKTIPSIYAMTLLGDRDDSMENVGLYQEDLIKKYGDIDFEEVFWEKNDMNDKKWWNNDFQRDLSKRVKLFEEFMYDNKDELINKNIHVITNNSFIEEIIKRPITNYQSFMINYDVVNRKWTPSFRSIRALF</sequence>
<dbReference type="InterPro" id="IPR029033">
    <property type="entry name" value="His_PPase_superfam"/>
</dbReference>
<dbReference type="EMBL" id="MN739884">
    <property type="protein sequence ID" value="QHT75918.1"/>
    <property type="molecule type" value="Genomic_DNA"/>
</dbReference>
<name>A0A6C0H5T3_9ZZZZ</name>
<reference evidence="1" key="1">
    <citation type="journal article" date="2020" name="Nature">
        <title>Giant virus diversity and host interactions through global metagenomics.</title>
        <authorList>
            <person name="Schulz F."/>
            <person name="Roux S."/>
            <person name="Paez-Espino D."/>
            <person name="Jungbluth S."/>
            <person name="Walsh D.A."/>
            <person name="Denef V.J."/>
            <person name="McMahon K.D."/>
            <person name="Konstantinidis K.T."/>
            <person name="Eloe-Fadrosh E.A."/>
            <person name="Kyrpides N.C."/>
            <person name="Woyke T."/>
        </authorList>
    </citation>
    <scope>NUCLEOTIDE SEQUENCE</scope>
    <source>
        <strain evidence="1">GVMAG-M-3300023179-71</strain>
    </source>
</reference>
<proteinExistence type="predicted"/>